<protein>
    <submittedName>
        <fullName evidence="1">Uncharacterized protein</fullName>
    </submittedName>
</protein>
<dbReference type="EMBL" id="JAPUUL010002219">
    <property type="protein sequence ID" value="KAJ8125701.1"/>
    <property type="molecule type" value="Genomic_DNA"/>
</dbReference>
<evidence type="ECO:0000313" key="2">
    <source>
        <dbReference type="Proteomes" id="UP001153332"/>
    </source>
</evidence>
<keyword evidence="2" id="KW-1185">Reference proteome</keyword>
<proteinExistence type="predicted"/>
<dbReference type="Proteomes" id="UP001153332">
    <property type="component" value="Unassembled WGS sequence"/>
</dbReference>
<gene>
    <name evidence="1" type="ORF">O1611_g7937</name>
</gene>
<comment type="caution">
    <text evidence="1">The sequence shown here is derived from an EMBL/GenBank/DDBJ whole genome shotgun (WGS) entry which is preliminary data.</text>
</comment>
<evidence type="ECO:0000313" key="1">
    <source>
        <dbReference type="EMBL" id="KAJ8125701.1"/>
    </source>
</evidence>
<sequence>MTRTLLPSSGHTALRVNERETLTLTTTTPTTTPLATTAPEVVDRSLGGLHVVDPRPQQLASSDPGQGKITHKIYHLIEKRNEYTEFLDWGSSESSLLWVSGEHGPGKTILLHGIVQALYEQPDSPNIAFFFFSCSSHESDNATVALRHLIWLIITKSPFLEQHLKDKLSTTGRKHFNNPNDFLALSTLFFNIIQDSAFPNTYLIVDSLDECKHYRTDFMELVVKSVSMCNRIKWLLSSNHDLSKHKLEGTRWQHLDLAADMYERSVTMYSYIKYAVSALAISKLYNEGLRRAITIRLSLLDIKSYVWIDIVCAALLSMEAWQAEGFVDQVETRQSLQDLYTLLHSRINSQKQDSALCTDILLAMGVAYRPLDLNQLERLMNWSSPIDINAIVQRCSGFLQVRGVTVSFRHESARKYVEQNMLGPPKTSDTHAKFTIRCLKFLGESFGNEYPIPHDSVCGQQAATIASSYESSYWMKHLTRVSNVTENVEIRRAVFFFLEKHFLHWVDALSLGDKVTLATSRLWQADTILGETVSADSNILAYVLQDAHFLWLHRVHPWLSKAPEIDHEWSPNFATFLGHEDYVGGAAISTDGRVLASGSDDGTVRIWDTETGTTQHTFRVGRGPCGYVQHVAISAGVLAAGPNHNDEGVLLWDLVTGSKLGQLPKYTNRSKALCLSADGRKVAVSNGDNVYVWIIDRELDGCVFKEHIVYRIHAKYLAFLNDDELVILAGNVIQLWNMNSLRIRRKCTSPTSNFTCAALSSCKLGERRLLASGSEDGSICIWCLDDDAEFPGNTPTHTAQPCDEANGKGHSEKKETHSSGEEDNIPPTTLLLEIKSDQCINSVAFSPDGSRIASASESAINIWERCTGRCLHTFQTPGLHLRTILFAPGRGDYLVSGNHINGTCHNAVQLWRVNQGLGEVSAARSLAMPHSIHDLTIHPDGRLLAGTRSNYARSNYTAFLWDLQRNTIADREMNFKHRNSLRSLSFSPNGGHKLLSTSKDRTAQICDVATGNRLYVLEGHNGWIRCAAWSPDGKYVATGSDDGSIRVWKLEGRENQEAIAILEKAHGGLYITTVAFSFDGKYLISGGGDEKVVIWEQINSETWQRKHEPLEGHTKTVASVLVTPDTKYVLSASWDKTLRKWDLESGEEILPRVEIDWVDFKMWWNMSGVVEGKVPSHVVTPQGAWPHGLPSTAAGHQAASQWHIRCDDVGRWWVAHGNKDIIYLPRQYLPRSSLVLGGRVVIGPAFDHVYFMDLKDEW</sequence>
<accession>A0ACC2JE71</accession>
<organism evidence="1 2">
    <name type="scientific">Lasiodiplodia mahajangana</name>
    <dbReference type="NCBI Taxonomy" id="1108764"/>
    <lineage>
        <taxon>Eukaryota</taxon>
        <taxon>Fungi</taxon>
        <taxon>Dikarya</taxon>
        <taxon>Ascomycota</taxon>
        <taxon>Pezizomycotina</taxon>
        <taxon>Dothideomycetes</taxon>
        <taxon>Dothideomycetes incertae sedis</taxon>
        <taxon>Botryosphaeriales</taxon>
        <taxon>Botryosphaeriaceae</taxon>
        <taxon>Lasiodiplodia</taxon>
    </lineage>
</organism>
<reference evidence="1" key="1">
    <citation type="submission" date="2022-12" db="EMBL/GenBank/DDBJ databases">
        <title>Genome Sequence of Lasiodiplodia mahajangana.</title>
        <authorList>
            <person name="Buettner E."/>
        </authorList>
    </citation>
    <scope>NUCLEOTIDE SEQUENCE</scope>
    <source>
        <strain evidence="1">VT137</strain>
    </source>
</reference>
<name>A0ACC2JE71_9PEZI</name>